<evidence type="ECO:0000256" key="7">
    <source>
        <dbReference type="ARBA" id="ARBA00023239"/>
    </source>
</evidence>
<evidence type="ECO:0000256" key="2">
    <source>
        <dbReference type="ARBA" id="ARBA00022691"/>
    </source>
</evidence>
<evidence type="ECO:0000256" key="1">
    <source>
        <dbReference type="ARBA" id="ARBA00001966"/>
    </source>
</evidence>
<dbReference type="GO" id="GO:0046872">
    <property type="term" value="F:metal ion binding"/>
    <property type="evidence" value="ECO:0007669"/>
    <property type="project" value="UniProtKB-KW"/>
</dbReference>
<evidence type="ECO:0000256" key="6">
    <source>
        <dbReference type="ARBA" id="ARBA00023150"/>
    </source>
</evidence>
<keyword evidence="5" id="KW-0411">Iron-sulfur</keyword>
<dbReference type="GO" id="GO:0006777">
    <property type="term" value="P:Mo-molybdopterin cofactor biosynthetic process"/>
    <property type="evidence" value="ECO:0007669"/>
    <property type="project" value="UniProtKB-KW"/>
</dbReference>
<protein>
    <submittedName>
        <fullName evidence="9">Radical SAM protein</fullName>
    </submittedName>
</protein>
<keyword evidence="2" id="KW-0949">S-adenosyl-L-methionine</keyword>
<dbReference type="EMBL" id="CP050951">
    <property type="protein sequence ID" value="QJQ12834.1"/>
    <property type="molecule type" value="Genomic_DNA"/>
</dbReference>
<dbReference type="InterPro" id="IPR058240">
    <property type="entry name" value="rSAM_sf"/>
</dbReference>
<comment type="cofactor">
    <cofactor evidence="1">
        <name>[4Fe-4S] cluster</name>
        <dbReference type="ChEBI" id="CHEBI:49883"/>
    </cofactor>
</comment>
<reference evidence="9 10" key="2">
    <citation type="submission" date="2020-04" db="EMBL/GenBank/DDBJ databases">
        <title>Complete genome sequence of Pseudomonas putida strain JQ581.</title>
        <authorList>
            <person name="Mu Y."/>
        </authorList>
    </citation>
    <scope>NUCLEOTIDE SEQUENCE [LARGE SCALE GENOMIC DNA]</scope>
    <source>
        <strain evidence="9 10">JQ581</strain>
    </source>
</reference>
<dbReference type="SUPFAM" id="SSF102114">
    <property type="entry name" value="Radical SAM enzymes"/>
    <property type="match status" value="1"/>
</dbReference>
<name>A0AAP9N421_PSEPU</name>
<evidence type="ECO:0000313" key="10">
    <source>
        <dbReference type="Proteomes" id="UP000076857"/>
    </source>
</evidence>
<dbReference type="AlphaFoldDB" id="A0AAP9N421"/>
<dbReference type="InterPro" id="IPR050105">
    <property type="entry name" value="MoCo_biosynth_MoaA/MoaC"/>
</dbReference>
<dbReference type="PANTHER" id="PTHR22960">
    <property type="entry name" value="MOLYBDOPTERIN COFACTOR SYNTHESIS PROTEIN A"/>
    <property type="match status" value="1"/>
</dbReference>
<dbReference type="GO" id="GO:0061798">
    <property type="term" value="F:GTP 3',8'-cyclase activity"/>
    <property type="evidence" value="ECO:0007669"/>
    <property type="project" value="TreeGrafter"/>
</dbReference>
<keyword evidence="4" id="KW-0408">Iron</keyword>
<dbReference type="GO" id="GO:0061799">
    <property type="term" value="F:cyclic pyranopterin monophosphate synthase activity"/>
    <property type="evidence" value="ECO:0007669"/>
    <property type="project" value="TreeGrafter"/>
</dbReference>
<dbReference type="CDD" id="cd01335">
    <property type="entry name" value="Radical_SAM"/>
    <property type="match status" value="1"/>
</dbReference>
<evidence type="ECO:0000259" key="8">
    <source>
        <dbReference type="PROSITE" id="PS51918"/>
    </source>
</evidence>
<dbReference type="Pfam" id="PF04055">
    <property type="entry name" value="Radical_SAM"/>
    <property type="match status" value="1"/>
</dbReference>
<dbReference type="RefSeq" id="WP_003150783.1">
    <property type="nucleotide sequence ID" value="NZ_CP050951.1"/>
</dbReference>
<dbReference type="Gene3D" id="3.20.20.70">
    <property type="entry name" value="Aldolase class I"/>
    <property type="match status" value="1"/>
</dbReference>
<sequence length="329" mass="37498">MNRLSLARIISVAQWWKENAGLMQVEVAALEPLLWREGNVRVGHVVAKLKAMGFRVSMTSNGSLLARQAQELKEAGLDLLRLSWHSMSPDIYRRVTGGGNLEKLIEGIRAGIDCSLPMSLNRVLMRGHTTDLPDQLAFIDQHQLRLKLLDLYWTEESAAEYDRYYITPEEALEESVASGYLKLIQDDGQQRGRSRVRYLTPRQGLVEYKLKSTARKSNDVCDLCTKKSNCLEGYGDYFRVFPEGKSSLCYLRQDLAYSTYENDTFVIAEQQPWAQELRSSISSTPLRLVLEGRCNFNCGFPDTVSSWCLKQGKGYQFPDRSGVILREYQ</sequence>
<keyword evidence="6" id="KW-0501">Molybdenum cofactor biosynthesis</keyword>
<evidence type="ECO:0000256" key="5">
    <source>
        <dbReference type="ARBA" id="ARBA00023014"/>
    </source>
</evidence>
<evidence type="ECO:0000256" key="4">
    <source>
        <dbReference type="ARBA" id="ARBA00023004"/>
    </source>
</evidence>
<dbReference type="PANTHER" id="PTHR22960:SF0">
    <property type="entry name" value="MOLYBDENUM COFACTOR BIOSYNTHESIS PROTEIN 1"/>
    <property type="match status" value="1"/>
</dbReference>
<keyword evidence="7" id="KW-0456">Lyase</keyword>
<reference evidence="9 10" key="1">
    <citation type="submission" date="2016-04" db="EMBL/GenBank/DDBJ databases">
        <authorList>
            <person name="Qiu J."/>
        </authorList>
    </citation>
    <scope>NUCLEOTIDE SEQUENCE [LARGE SCALE GENOMIC DNA]</scope>
    <source>
        <strain evidence="9 10">JQ581</strain>
    </source>
</reference>
<dbReference type="PROSITE" id="PS51918">
    <property type="entry name" value="RADICAL_SAM"/>
    <property type="match status" value="1"/>
</dbReference>
<organism evidence="9 10">
    <name type="scientific">Pseudomonas putida</name>
    <name type="common">Arthrobacter siderocapsulatus</name>
    <dbReference type="NCBI Taxonomy" id="303"/>
    <lineage>
        <taxon>Bacteria</taxon>
        <taxon>Pseudomonadati</taxon>
        <taxon>Pseudomonadota</taxon>
        <taxon>Gammaproteobacteria</taxon>
        <taxon>Pseudomonadales</taxon>
        <taxon>Pseudomonadaceae</taxon>
        <taxon>Pseudomonas</taxon>
    </lineage>
</organism>
<evidence type="ECO:0000256" key="3">
    <source>
        <dbReference type="ARBA" id="ARBA00022723"/>
    </source>
</evidence>
<gene>
    <name evidence="9" type="ORF">A3L25_026765</name>
</gene>
<feature type="domain" description="Radical SAM core" evidence="8">
    <location>
        <begin position="1"/>
        <end position="191"/>
    </location>
</feature>
<keyword evidence="3" id="KW-0479">Metal-binding</keyword>
<accession>A0AAP9N421</accession>
<dbReference type="Proteomes" id="UP000076857">
    <property type="component" value="Chromosome"/>
</dbReference>
<dbReference type="GO" id="GO:0051536">
    <property type="term" value="F:iron-sulfur cluster binding"/>
    <property type="evidence" value="ECO:0007669"/>
    <property type="project" value="UniProtKB-KW"/>
</dbReference>
<dbReference type="InterPro" id="IPR013785">
    <property type="entry name" value="Aldolase_TIM"/>
</dbReference>
<dbReference type="InterPro" id="IPR007197">
    <property type="entry name" value="rSAM"/>
</dbReference>
<evidence type="ECO:0000313" key="9">
    <source>
        <dbReference type="EMBL" id="QJQ12834.1"/>
    </source>
</evidence>
<proteinExistence type="predicted"/>